<dbReference type="PANTHER" id="PTHR30389">
    <property type="entry name" value="FUMARATE HYDRATASE-RELATED"/>
    <property type="match status" value="1"/>
</dbReference>
<keyword evidence="6 8" id="KW-0456">Lyase</keyword>
<keyword evidence="3" id="KW-0479">Metal-binding</keyword>
<reference evidence="8" key="1">
    <citation type="submission" date="2018-06" db="EMBL/GenBank/DDBJ databases">
        <authorList>
            <person name="Zhirakovskaya E."/>
        </authorList>
    </citation>
    <scope>NUCLEOTIDE SEQUENCE</scope>
</reference>
<feature type="non-terminal residue" evidence="8">
    <location>
        <position position="194"/>
    </location>
</feature>
<dbReference type="GO" id="GO:0004333">
    <property type="term" value="F:fumarate hydratase activity"/>
    <property type="evidence" value="ECO:0007669"/>
    <property type="project" value="UniProtKB-EC"/>
</dbReference>
<evidence type="ECO:0000256" key="5">
    <source>
        <dbReference type="ARBA" id="ARBA00023014"/>
    </source>
</evidence>
<proteinExistence type="inferred from homology"/>
<organism evidence="8">
    <name type="scientific">hydrothermal vent metagenome</name>
    <dbReference type="NCBI Taxonomy" id="652676"/>
    <lineage>
        <taxon>unclassified sequences</taxon>
        <taxon>metagenomes</taxon>
        <taxon>ecological metagenomes</taxon>
    </lineage>
</organism>
<dbReference type="PANTHER" id="PTHR30389:SF0">
    <property type="entry name" value="FUMARATE HYDRATASE CLASS I, AEROBIC"/>
    <property type="match status" value="1"/>
</dbReference>
<protein>
    <submittedName>
        <fullName evidence="8">Fumarate hydratase class I</fullName>
        <ecNumber evidence="8">4.2.1.2</ecNumber>
    </submittedName>
</protein>
<dbReference type="GO" id="GO:0051539">
    <property type="term" value="F:4 iron, 4 sulfur cluster binding"/>
    <property type="evidence" value="ECO:0007669"/>
    <property type="project" value="UniProtKB-KW"/>
</dbReference>
<dbReference type="EC" id="4.2.1.2" evidence="8"/>
<dbReference type="InterPro" id="IPR004646">
    <property type="entry name" value="Fe-S_hydro-lyase_TtdA-typ_cat"/>
</dbReference>
<gene>
    <name evidence="8" type="ORF">MNBD_ALPHA03-1366</name>
</gene>
<evidence type="ECO:0000259" key="7">
    <source>
        <dbReference type="Pfam" id="PF05681"/>
    </source>
</evidence>
<evidence type="ECO:0000256" key="3">
    <source>
        <dbReference type="ARBA" id="ARBA00022723"/>
    </source>
</evidence>
<dbReference type="InterPro" id="IPR051208">
    <property type="entry name" value="Class-I_Fumarase/Tartrate_DH"/>
</dbReference>
<comment type="similarity">
    <text evidence="1">Belongs to the class-I fumarase family.</text>
</comment>
<feature type="domain" description="Fe-S hydro-lyase tartrate dehydratase alpha-type catalytic" evidence="7">
    <location>
        <begin position="49"/>
        <end position="193"/>
    </location>
</feature>
<dbReference type="Pfam" id="PF05681">
    <property type="entry name" value="Fumerase"/>
    <property type="match status" value="1"/>
</dbReference>
<keyword evidence="5" id="KW-0411">Iron-sulfur</keyword>
<evidence type="ECO:0000256" key="4">
    <source>
        <dbReference type="ARBA" id="ARBA00023004"/>
    </source>
</evidence>
<evidence type="ECO:0000313" key="8">
    <source>
        <dbReference type="EMBL" id="VAX04267.1"/>
    </source>
</evidence>
<evidence type="ECO:0000256" key="2">
    <source>
        <dbReference type="ARBA" id="ARBA00022485"/>
    </source>
</evidence>
<dbReference type="GO" id="GO:0046872">
    <property type="term" value="F:metal ion binding"/>
    <property type="evidence" value="ECO:0007669"/>
    <property type="project" value="UniProtKB-KW"/>
</dbReference>
<name>A0A3B1BH40_9ZZZZ</name>
<accession>A0A3B1BH40</accession>
<dbReference type="EMBL" id="UOFW01000083">
    <property type="protein sequence ID" value="VAX04267.1"/>
    <property type="molecule type" value="Genomic_DNA"/>
</dbReference>
<evidence type="ECO:0000256" key="6">
    <source>
        <dbReference type="ARBA" id="ARBA00023239"/>
    </source>
</evidence>
<dbReference type="AlphaFoldDB" id="A0A3B1BH40"/>
<keyword evidence="2" id="KW-0004">4Fe-4S</keyword>
<keyword evidence="4" id="KW-0408">Iron</keyword>
<evidence type="ECO:0000256" key="1">
    <source>
        <dbReference type="ARBA" id="ARBA00008876"/>
    </source>
</evidence>
<sequence length="194" mass="21235">MTNINYTDMLPLPGDDTPYRKITSDYVSTIQVDGKTILKVEPEGLQLLAKEAMRDIAHLLRPGHLQQLSNILTDDEASDNDKFVATELLKNANIAAGMVLPGCQDTGTAIIMGKKGQYVWTDGDDGAALSQGMVDTYTETSLRYSQLAPISMFDEINTKNNAPAQIDLYATEGDEYHFLFMAKGGGSANKTFLF</sequence>